<gene>
    <name evidence="2" type="ORF">JR347_02520</name>
</gene>
<dbReference type="Proteomes" id="UP000662783">
    <property type="component" value="Chromosome"/>
</dbReference>
<dbReference type="SUPFAM" id="SSF109854">
    <property type="entry name" value="DinB/YfiT-like putative metalloenzymes"/>
    <property type="match status" value="1"/>
</dbReference>
<accession>A0A975A1M2</accession>
<proteinExistence type="predicted"/>
<protein>
    <submittedName>
        <fullName evidence="2">DinB family protein</fullName>
    </submittedName>
</protein>
<dbReference type="InterPro" id="IPR024775">
    <property type="entry name" value="DinB-like"/>
</dbReference>
<dbReference type="RefSeq" id="WP_205722484.1">
    <property type="nucleotide sequence ID" value="NZ_CP070608.1"/>
</dbReference>
<sequence>MNAKVKEKFQSLEYQKEYLLVMTADVSEAQANKKFDEGQWSLAQTLFHLYLVEQKTFEDISKRIKNNQKAENVGIKEKFRHSLLKLFLKLPIKYKAPRTVSEPIPEVVNLEELKSDWANLRESFRLLLSIQTDSQLELKLFKHPRVGYLNLIQTIEFIKAHHKHHLAQIKRLLSNIQA</sequence>
<reference evidence="2" key="1">
    <citation type="submission" date="2021-02" db="EMBL/GenBank/DDBJ databases">
        <title>Fulvivirga sp. S481 isolated from sea water.</title>
        <authorList>
            <person name="Bae S.S."/>
            <person name="Baek K."/>
        </authorList>
    </citation>
    <scope>NUCLEOTIDE SEQUENCE</scope>
    <source>
        <strain evidence="2">S481</strain>
    </source>
</reference>
<evidence type="ECO:0000313" key="3">
    <source>
        <dbReference type="Proteomes" id="UP000662783"/>
    </source>
</evidence>
<dbReference type="KEGG" id="fuv:JR347_02520"/>
<name>A0A975A1M2_9BACT</name>
<dbReference type="Pfam" id="PF12867">
    <property type="entry name" value="DinB_2"/>
    <property type="match status" value="1"/>
</dbReference>
<dbReference type="AlphaFoldDB" id="A0A975A1M2"/>
<evidence type="ECO:0000313" key="2">
    <source>
        <dbReference type="EMBL" id="QSE97976.1"/>
    </source>
</evidence>
<keyword evidence="3" id="KW-1185">Reference proteome</keyword>
<dbReference type="EMBL" id="CP070608">
    <property type="protein sequence ID" value="QSE97976.1"/>
    <property type="molecule type" value="Genomic_DNA"/>
</dbReference>
<dbReference type="InterPro" id="IPR034660">
    <property type="entry name" value="DinB/YfiT-like"/>
</dbReference>
<feature type="domain" description="DinB-like" evidence="1">
    <location>
        <begin position="14"/>
        <end position="169"/>
    </location>
</feature>
<organism evidence="2 3">
    <name type="scientific">Fulvivirga lutea</name>
    <dbReference type="NCBI Taxonomy" id="2810512"/>
    <lineage>
        <taxon>Bacteria</taxon>
        <taxon>Pseudomonadati</taxon>
        <taxon>Bacteroidota</taxon>
        <taxon>Cytophagia</taxon>
        <taxon>Cytophagales</taxon>
        <taxon>Fulvivirgaceae</taxon>
        <taxon>Fulvivirga</taxon>
    </lineage>
</organism>
<evidence type="ECO:0000259" key="1">
    <source>
        <dbReference type="Pfam" id="PF12867"/>
    </source>
</evidence>
<dbReference type="Gene3D" id="1.20.120.450">
    <property type="entry name" value="dinb family like domain"/>
    <property type="match status" value="1"/>
</dbReference>